<dbReference type="InterPro" id="IPR010663">
    <property type="entry name" value="Znf_FPG/IleRS"/>
</dbReference>
<evidence type="ECO:0000313" key="24">
    <source>
        <dbReference type="Proteomes" id="UP000004198"/>
    </source>
</evidence>
<evidence type="ECO:0000259" key="22">
    <source>
        <dbReference type="PROSITE" id="PS51068"/>
    </source>
</evidence>
<evidence type="ECO:0000256" key="5">
    <source>
        <dbReference type="ARBA" id="ARBA00012024"/>
    </source>
</evidence>
<evidence type="ECO:0000256" key="9">
    <source>
        <dbReference type="ARBA" id="ARBA00022763"/>
    </source>
</evidence>
<evidence type="ECO:0000256" key="13">
    <source>
        <dbReference type="ARBA" id="ARBA00023125"/>
    </source>
</evidence>
<dbReference type="GO" id="GO:0006284">
    <property type="term" value="P:base-excision repair"/>
    <property type="evidence" value="ECO:0007669"/>
    <property type="project" value="InterPro"/>
</dbReference>
<evidence type="ECO:0000256" key="18">
    <source>
        <dbReference type="ARBA" id="ARBA00030638"/>
    </source>
</evidence>
<dbReference type="Pfam" id="PF06831">
    <property type="entry name" value="H2TH"/>
    <property type="match status" value="1"/>
</dbReference>
<accession>C6PTE3</accession>
<dbReference type="InterPro" id="IPR012319">
    <property type="entry name" value="FPG_cat"/>
</dbReference>
<dbReference type="SUPFAM" id="SSF81624">
    <property type="entry name" value="N-terminal domain of MutM-like DNA repair proteins"/>
    <property type="match status" value="1"/>
</dbReference>
<dbReference type="EC" id="4.2.99.18" evidence="6"/>
<dbReference type="EC" id="3.2.2.23" evidence="5"/>
<reference evidence="23 24" key="1">
    <citation type="submission" date="2009-06" db="EMBL/GenBank/DDBJ databases">
        <title>The draft genome of Clostridium carboxidivorans P7.</title>
        <authorList>
            <consortium name="US DOE Joint Genome Institute (JGI-PGF)"/>
            <person name="Lucas S."/>
            <person name="Copeland A."/>
            <person name="Lapidus A."/>
            <person name="Glavina del Rio T."/>
            <person name="Tice H."/>
            <person name="Bruce D."/>
            <person name="Goodwin L."/>
            <person name="Pitluck S."/>
            <person name="Larimer F."/>
            <person name="Land M.L."/>
            <person name="Hauser L."/>
            <person name="Hemme C.L."/>
        </authorList>
    </citation>
    <scope>NUCLEOTIDE SEQUENCE [LARGE SCALE GENOMIC DNA]</scope>
    <source>
        <strain evidence="23 24">P7</strain>
    </source>
</reference>
<dbReference type="FunFam" id="1.10.8.50:FF:000003">
    <property type="entry name" value="Formamidopyrimidine-DNA glycosylase"/>
    <property type="match status" value="1"/>
</dbReference>
<comment type="catalytic activity">
    <reaction evidence="19">
        <text>2'-deoxyribonucleotide-(2'-deoxyribose 5'-phosphate)-2'-deoxyribonucleotide-DNA = a 3'-end 2'-deoxyribonucleotide-(2,3-dehydro-2,3-deoxyribose 5'-phosphate)-DNA + a 5'-end 5'-phospho-2'-deoxyribonucleoside-DNA + H(+)</text>
        <dbReference type="Rhea" id="RHEA:66592"/>
        <dbReference type="Rhea" id="RHEA-COMP:13180"/>
        <dbReference type="Rhea" id="RHEA-COMP:16897"/>
        <dbReference type="Rhea" id="RHEA-COMP:17067"/>
        <dbReference type="ChEBI" id="CHEBI:15378"/>
        <dbReference type="ChEBI" id="CHEBI:136412"/>
        <dbReference type="ChEBI" id="CHEBI:157695"/>
        <dbReference type="ChEBI" id="CHEBI:167181"/>
        <dbReference type="EC" id="4.2.99.18"/>
    </reaction>
</comment>
<dbReference type="Proteomes" id="UP000004198">
    <property type="component" value="Unassembled WGS sequence"/>
</dbReference>
<dbReference type="SMART" id="SM01232">
    <property type="entry name" value="H2TH"/>
    <property type="match status" value="1"/>
</dbReference>
<keyword evidence="9" id="KW-0227">DNA damage</keyword>
<evidence type="ECO:0000256" key="3">
    <source>
        <dbReference type="ARBA" id="ARBA00009409"/>
    </source>
</evidence>
<keyword evidence="13" id="KW-0238">DNA-binding</keyword>
<protein>
    <recommendedName>
        <fullName evidence="7">Formamidopyrimidine-DNA glycosylase</fullName>
        <ecNumber evidence="5">3.2.2.23</ecNumber>
        <ecNumber evidence="6">4.2.99.18</ecNumber>
    </recommendedName>
    <alternativeName>
        <fullName evidence="18">DNA-(apurinic or apyrimidinic site) lyase MutM</fullName>
    </alternativeName>
</protein>
<dbReference type="InterPro" id="IPR010979">
    <property type="entry name" value="Ribosomal_uS13-like_H2TH"/>
</dbReference>
<keyword evidence="8" id="KW-0479">Metal-binding</keyword>
<dbReference type="Gene3D" id="3.20.190.10">
    <property type="entry name" value="MutM-like, N-terminal"/>
    <property type="match status" value="1"/>
</dbReference>
<dbReference type="STRING" id="536227.Ccar_24140"/>
<dbReference type="InterPro" id="IPR020629">
    <property type="entry name" value="FPG_Glyclase"/>
</dbReference>
<dbReference type="AlphaFoldDB" id="C6PTE3"/>
<dbReference type="PROSITE" id="PS51068">
    <property type="entry name" value="FPG_CAT"/>
    <property type="match status" value="1"/>
</dbReference>
<dbReference type="GO" id="GO:0003690">
    <property type="term" value="F:double-stranded DNA binding"/>
    <property type="evidence" value="ECO:0007669"/>
    <property type="project" value="UniProtKB-ARBA"/>
</dbReference>
<sequence>MPELPEVETVKRVLEPQIKGQKIKYVDISNKQVIAYPDAEAFCDNVIGQTIVGIGRRGKFLNILFESGDRMVLHLRMTGCLLITPSEYEKAKHTHVVFSLKNGNELRYIDTRRFGRFWFLKKDEEDTFTGINKLGLEPFDKNLTGEYLHNCLLKKKKPIKECLLEQSMVAGIGNIYGDEILFAAGLCPSRPANSLTCEEYDRLAKQISVTLAYFIEKNAISPEDYLAGKGLKYRNTPYLKVYGHEKEKCPVCRHDLKKIMLAGRSSVFCPNCQRETP</sequence>
<dbReference type="CDD" id="cd08966">
    <property type="entry name" value="EcFpg-like_N"/>
    <property type="match status" value="1"/>
</dbReference>
<evidence type="ECO:0000256" key="1">
    <source>
        <dbReference type="ARBA" id="ARBA00001668"/>
    </source>
</evidence>
<evidence type="ECO:0000256" key="20">
    <source>
        <dbReference type="PROSITE-ProRule" id="PRU00391"/>
    </source>
</evidence>
<comment type="cofactor">
    <cofactor evidence="2">
        <name>Zn(2+)</name>
        <dbReference type="ChEBI" id="CHEBI:29105"/>
    </cofactor>
</comment>
<evidence type="ECO:0000259" key="21">
    <source>
        <dbReference type="PROSITE" id="PS51066"/>
    </source>
</evidence>
<evidence type="ECO:0000256" key="17">
    <source>
        <dbReference type="ARBA" id="ARBA00023295"/>
    </source>
</evidence>
<dbReference type="Gene3D" id="1.10.8.50">
    <property type="match status" value="1"/>
</dbReference>
<keyword evidence="11 23" id="KW-0378">Hydrolase</keyword>
<proteinExistence type="inferred from homology"/>
<feature type="domain" description="FPG-type" evidence="21">
    <location>
        <begin position="240"/>
        <end position="274"/>
    </location>
</feature>
<dbReference type="PROSITE" id="PS51066">
    <property type="entry name" value="ZF_FPG_2"/>
    <property type="match status" value="1"/>
</dbReference>
<evidence type="ECO:0000256" key="10">
    <source>
        <dbReference type="ARBA" id="ARBA00022771"/>
    </source>
</evidence>
<keyword evidence="24" id="KW-1185">Reference proteome</keyword>
<name>C6PTE3_9CLOT</name>
<comment type="subunit">
    <text evidence="4">Monomer.</text>
</comment>
<evidence type="ECO:0000256" key="2">
    <source>
        <dbReference type="ARBA" id="ARBA00001947"/>
    </source>
</evidence>
<comment type="similarity">
    <text evidence="3">Belongs to the FPG family.</text>
</comment>
<dbReference type="GO" id="GO:0008270">
    <property type="term" value="F:zinc ion binding"/>
    <property type="evidence" value="ECO:0007669"/>
    <property type="project" value="UniProtKB-KW"/>
</dbReference>
<dbReference type="EMBL" id="ACVI01000029">
    <property type="protein sequence ID" value="EET87466.1"/>
    <property type="molecule type" value="Genomic_DNA"/>
</dbReference>
<dbReference type="NCBIfam" id="NF002211">
    <property type="entry name" value="PRK01103.1"/>
    <property type="match status" value="1"/>
</dbReference>
<dbReference type="SUPFAM" id="SSF57716">
    <property type="entry name" value="Glucocorticoid receptor-like (DNA-binding domain)"/>
    <property type="match status" value="1"/>
</dbReference>
<keyword evidence="10 20" id="KW-0863">Zinc-finger</keyword>
<keyword evidence="17 23" id="KW-0326">Glycosidase</keyword>
<evidence type="ECO:0000256" key="8">
    <source>
        <dbReference type="ARBA" id="ARBA00022723"/>
    </source>
</evidence>
<evidence type="ECO:0000313" key="23">
    <source>
        <dbReference type="EMBL" id="EET87466.1"/>
    </source>
</evidence>
<dbReference type="SUPFAM" id="SSF46946">
    <property type="entry name" value="S13-like H2TH domain"/>
    <property type="match status" value="1"/>
</dbReference>
<comment type="catalytic activity">
    <reaction evidence="1">
        <text>Hydrolysis of DNA containing ring-opened 7-methylguanine residues, releasing 2,6-diamino-4-hydroxy-5-(N-methyl)formamidopyrimidine.</text>
        <dbReference type="EC" id="3.2.2.23"/>
    </reaction>
</comment>
<evidence type="ECO:0000256" key="7">
    <source>
        <dbReference type="ARBA" id="ARBA00016240"/>
    </source>
</evidence>
<gene>
    <name evidence="23" type="ORF">CcarbDRAFT_2060</name>
</gene>
<dbReference type="Pfam" id="PF01149">
    <property type="entry name" value="Fapy_DNA_glyco"/>
    <property type="match status" value="1"/>
</dbReference>
<evidence type="ECO:0000256" key="14">
    <source>
        <dbReference type="ARBA" id="ARBA00023204"/>
    </source>
</evidence>
<dbReference type="PANTHER" id="PTHR22993">
    <property type="entry name" value="FORMAMIDOPYRIMIDINE-DNA GLYCOSYLASE"/>
    <property type="match status" value="1"/>
</dbReference>
<dbReference type="eggNOG" id="COG0266">
    <property type="taxonomic scope" value="Bacteria"/>
</dbReference>
<keyword evidence="12" id="KW-0862">Zinc</keyword>
<dbReference type="RefSeq" id="WP_007060945.1">
    <property type="nucleotide sequence ID" value="NZ_ACVI01000029.1"/>
</dbReference>
<keyword evidence="14" id="KW-0234">DNA repair</keyword>
<evidence type="ECO:0000256" key="19">
    <source>
        <dbReference type="ARBA" id="ARBA00044632"/>
    </source>
</evidence>
<dbReference type="KEGG" id="cck:Ccar_24140"/>
<dbReference type="InterPro" id="IPR000214">
    <property type="entry name" value="Znf_DNA_glyclase/AP_lyase"/>
</dbReference>
<evidence type="ECO:0000256" key="12">
    <source>
        <dbReference type="ARBA" id="ARBA00022833"/>
    </source>
</evidence>
<keyword evidence="15" id="KW-0456">Lyase</keyword>
<dbReference type="GO" id="GO:0003684">
    <property type="term" value="F:damaged DNA binding"/>
    <property type="evidence" value="ECO:0007669"/>
    <property type="project" value="InterPro"/>
</dbReference>
<dbReference type="OrthoDB" id="9800855at2"/>
<evidence type="ECO:0000256" key="16">
    <source>
        <dbReference type="ARBA" id="ARBA00023268"/>
    </source>
</evidence>
<evidence type="ECO:0000256" key="15">
    <source>
        <dbReference type="ARBA" id="ARBA00023239"/>
    </source>
</evidence>
<feature type="domain" description="Formamidopyrimidine-DNA glycosylase catalytic" evidence="22">
    <location>
        <begin position="2"/>
        <end position="115"/>
    </location>
</feature>
<dbReference type="NCBIfam" id="TIGR00577">
    <property type="entry name" value="fpg"/>
    <property type="match status" value="1"/>
</dbReference>
<dbReference type="GO" id="GO:0034039">
    <property type="term" value="F:8-oxo-7,8-dihydroguanine DNA N-glycosylase activity"/>
    <property type="evidence" value="ECO:0007669"/>
    <property type="project" value="TreeGrafter"/>
</dbReference>
<dbReference type="GO" id="GO:0140078">
    <property type="term" value="F:class I DNA-(apurinic or apyrimidinic site) endonuclease activity"/>
    <property type="evidence" value="ECO:0007669"/>
    <property type="project" value="UniProtKB-EC"/>
</dbReference>
<evidence type="ECO:0000256" key="4">
    <source>
        <dbReference type="ARBA" id="ARBA00011245"/>
    </source>
</evidence>
<dbReference type="PANTHER" id="PTHR22993:SF9">
    <property type="entry name" value="FORMAMIDOPYRIMIDINE-DNA GLYCOSYLASE"/>
    <property type="match status" value="1"/>
</dbReference>
<dbReference type="SMART" id="SM00898">
    <property type="entry name" value="Fapy_DNA_glyco"/>
    <property type="match status" value="1"/>
</dbReference>
<dbReference type="PATRIC" id="fig|536227.13.peg.4987"/>
<dbReference type="InterPro" id="IPR015886">
    <property type="entry name" value="H2TH_FPG"/>
</dbReference>
<evidence type="ECO:0000256" key="6">
    <source>
        <dbReference type="ARBA" id="ARBA00012720"/>
    </source>
</evidence>
<evidence type="ECO:0000256" key="11">
    <source>
        <dbReference type="ARBA" id="ARBA00022801"/>
    </source>
</evidence>
<dbReference type="Pfam" id="PF06827">
    <property type="entry name" value="zf-FPG_IleRS"/>
    <property type="match status" value="1"/>
</dbReference>
<dbReference type="InterPro" id="IPR035937">
    <property type="entry name" value="FPG_N"/>
</dbReference>
<comment type="caution">
    <text evidence="23">The sequence shown here is derived from an EMBL/GenBank/DDBJ whole genome shotgun (WGS) entry which is preliminary data.</text>
</comment>
<keyword evidence="16" id="KW-0511">Multifunctional enzyme</keyword>
<organism evidence="23 24">
    <name type="scientific">Clostridium carboxidivorans P7</name>
    <dbReference type="NCBI Taxonomy" id="536227"/>
    <lineage>
        <taxon>Bacteria</taxon>
        <taxon>Bacillati</taxon>
        <taxon>Bacillota</taxon>
        <taxon>Clostridia</taxon>
        <taxon>Eubacteriales</taxon>
        <taxon>Clostridiaceae</taxon>
        <taxon>Clostridium</taxon>
    </lineage>
</organism>